<organism evidence="4 5">
    <name type="scientific">Taxus chinensis</name>
    <name type="common">Chinese yew</name>
    <name type="synonym">Taxus wallichiana var. chinensis</name>
    <dbReference type="NCBI Taxonomy" id="29808"/>
    <lineage>
        <taxon>Eukaryota</taxon>
        <taxon>Viridiplantae</taxon>
        <taxon>Streptophyta</taxon>
        <taxon>Embryophyta</taxon>
        <taxon>Tracheophyta</taxon>
        <taxon>Spermatophyta</taxon>
        <taxon>Pinopsida</taxon>
        <taxon>Pinidae</taxon>
        <taxon>Conifers II</taxon>
        <taxon>Cupressales</taxon>
        <taxon>Taxaceae</taxon>
        <taxon>Taxus</taxon>
    </lineage>
</organism>
<dbReference type="GO" id="GO:0043295">
    <property type="term" value="F:glutathione binding"/>
    <property type="evidence" value="ECO:0007669"/>
    <property type="project" value="TreeGrafter"/>
</dbReference>
<evidence type="ECO:0000313" key="5">
    <source>
        <dbReference type="Proteomes" id="UP000824469"/>
    </source>
</evidence>
<dbReference type="Gene3D" id="3.40.30.10">
    <property type="entry name" value="Glutaredoxin"/>
    <property type="match status" value="1"/>
</dbReference>
<comment type="caution">
    <text evidence="4">The sequence shown here is derived from an EMBL/GenBank/DDBJ whole genome shotgun (WGS) entry which is preliminary data.</text>
</comment>
<evidence type="ECO:0000256" key="2">
    <source>
        <dbReference type="ARBA" id="ARBA00022679"/>
    </source>
</evidence>
<dbReference type="SUPFAM" id="SSF52833">
    <property type="entry name" value="Thioredoxin-like"/>
    <property type="match status" value="1"/>
</dbReference>
<dbReference type="PANTHER" id="PTHR43900">
    <property type="entry name" value="GLUTATHIONE S-TRANSFERASE RHO"/>
    <property type="match status" value="1"/>
</dbReference>
<feature type="non-terminal residue" evidence="4">
    <location>
        <position position="1"/>
    </location>
</feature>
<gene>
    <name evidence="4" type="ORF">KI387_002738</name>
</gene>
<proteinExistence type="predicted"/>
<evidence type="ECO:0000259" key="3">
    <source>
        <dbReference type="PROSITE" id="PS50404"/>
    </source>
</evidence>
<dbReference type="PANTHER" id="PTHR43900:SF3">
    <property type="entry name" value="GLUTATHIONE S-TRANSFERASE RHO"/>
    <property type="match status" value="1"/>
</dbReference>
<sequence>PLGQLPVIQDGDLTLFESRAIIKYLAKKNEGKGSNLWGSTLTEQTLVEQWSQ</sequence>
<keyword evidence="5" id="KW-1185">Reference proteome</keyword>
<dbReference type="GO" id="GO:0004364">
    <property type="term" value="F:glutathione transferase activity"/>
    <property type="evidence" value="ECO:0007669"/>
    <property type="project" value="UniProtKB-EC"/>
</dbReference>
<dbReference type="AlphaFoldDB" id="A0AA38H168"/>
<dbReference type="EC" id="2.5.1.18" evidence="1"/>
<evidence type="ECO:0000313" key="4">
    <source>
        <dbReference type="EMBL" id="KAH9330630.1"/>
    </source>
</evidence>
<keyword evidence="2" id="KW-0808">Transferase</keyword>
<dbReference type="Pfam" id="PF02798">
    <property type="entry name" value="GST_N"/>
    <property type="match status" value="1"/>
</dbReference>
<feature type="non-terminal residue" evidence="4">
    <location>
        <position position="52"/>
    </location>
</feature>
<dbReference type="OMA" id="PKLILYG"/>
<feature type="domain" description="GST N-terminal" evidence="3">
    <location>
        <begin position="1"/>
        <end position="33"/>
    </location>
</feature>
<dbReference type="GO" id="GO:0006749">
    <property type="term" value="P:glutathione metabolic process"/>
    <property type="evidence" value="ECO:0007669"/>
    <property type="project" value="TreeGrafter"/>
</dbReference>
<dbReference type="InterPro" id="IPR004045">
    <property type="entry name" value="Glutathione_S-Trfase_N"/>
</dbReference>
<name>A0AA38H168_TAXCH</name>
<dbReference type="EMBL" id="JAHRHJ020000001">
    <property type="protein sequence ID" value="KAH9330630.1"/>
    <property type="molecule type" value="Genomic_DNA"/>
</dbReference>
<dbReference type="GO" id="GO:0005737">
    <property type="term" value="C:cytoplasm"/>
    <property type="evidence" value="ECO:0007669"/>
    <property type="project" value="TreeGrafter"/>
</dbReference>
<protein>
    <recommendedName>
        <fullName evidence="1">glutathione transferase</fullName>
        <ecNumber evidence="1">2.5.1.18</ecNumber>
    </recommendedName>
</protein>
<dbReference type="Proteomes" id="UP000824469">
    <property type="component" value="Unassembled WGS sequence"/>
</dbReference>
<evidence type="ECO:0000256" key="1">
    <source>
        <dbReference type="ARBA" id="ARBA00012452"/>
    </source>
</evidence>
<reference evidence="4 5" key="1">
    <citation type="journal article" date="2021" name="Nat. Plants">
        <title>The Taxus genome provides insights into paclitaxel biosynthesis.</title>
        <authorList>
            <person name="Xiong X."/>
            <person name="Gou J."/>
            <person name="Liao Q."/>
            <person name="Li Y."/>
            <person name="Zhou Q."/>
            <person name="Bi G."/>
            <person name="Li C."/>
            <person name="Du R."/>
            <person name="Wang X."/>
            <person name="Sun T."/>
            <person name="Guo L."/>
            <person name="Liang H."/>
            <person name="Lu P."/>
            <person name="Wu Y."/>
            <person name="Zhang Z."/>
            <person name="Ro D.K."/>
            <person name="Shang Y."/>
            <person name="Huang S."/>
            <person name="Yan J."/>
        </authorList>
    </citation>
    <scope>NUCLEOTIDE SEQUENCE [LARGE SCALE GENOMIC DNA]</scope>
    <source>
        <strain evidence="4">Ta-2019</strain>
    </source>
</reference>
<dbReference type="InterPro" id="IPR036249">
    <property type="entry name" value="Thioredoxin-like_sf"/>
</dbReference>
<accession>A0AA38H168</accession>
<dbReference type="PROSITE" id="PS50404">
    <property type="entry name" value="GST_NTER"/>
    <property type="match status" value="1"/>
</dbReference>